<evidence type="ECO:0000313" key="1">
    <source>
        <dbReference type="EMBL" id="KAI3749480.1"/>
    </source>
</evidence>
<gene>
    <name evidence="1" type="ORF">L2E82_20092</name>
</gene>
<reference evidence="2" key="1">
    <citation type="journal article" date="2022" name="Mol. Ecol. Resour.">
        <title>The genomes of chicory, endive, great burdock and yacon provide insights into Asteraceae palaeo-polyploidization history and plant inulin production.</title>
        <authorList>
            <person name="Fan W."/>
            <person name="Wang S."/>
            <person name="Wang H."/>
            <person name="Wang A."/>
            <person name="Jiang F."/>
            <person name="Liu H."/>
            <person name="Zhao H."/>
            <person name="Xu D."/>
            <person name="Zhang Y."/>
        </authorList>
    </citation>
    <scope>NUCLEOTIDE SEQUENCE [LARGE SCALE GENOMIC DNA]</scope>
    <source>
        <strain evidence="2">cv. Punajuju</strain>
    </source>
</reference>
<proteinExistence type="predicted"/>
<sequence length="803" mass="90902">MGSRLRTCACCKRQWREKPSGQPMIDPHIGSRVSNVTTKPPLPRVGRRIRPRHGDGVRRIKNKMKNRRKYTLSPGAYSDANITSDSEFDILFSEDDDGSLRDHPIACGIPNGDNRFKIFGRHSYSTPDLGSLIVEAQVNENRRTRSTSVTPNVARSLRRTEENNPKKARKYMIPSASSSVEGTMASSNFGSQNSNRMFSRHSYSACDLQSALLLEMQLNSLPRRSASVTPNSSGHGFGEFKWPKCQAQPVSSNDTVQNYFQKATQSSMVHRFEEPRNSKVHLQPRNGPLPPAHPVHGFGSSNNSFYDNRHRGSLDDSVVPHGRGNRKRNRNLTRNSYSVSDLTSPSLQMHVEEGLMSKSASVGQGLGELDWLKFQTGTGSSSQDVGYVDHSQLPHRKRKKVNRHKANRNKKALQSANNGETDYWYDSFDDSVYSNDTGSRNRYAMFSRNSQSANDLGSVLLEMHLDDSVRNRSKSLTPNPSLGYNSQEEKWSKSQSYKPSPSHSPTEKNKSVHHPETENYKKHLPPLIPTKDTDTSSHIMRADTCSMCSERMDARSLDGSTYTEMEVDGIVETVKRKAEDDVRCMRLLQSELEAERNAATIAANHAMNMITRLQQEKASLQMEALQYLRMMEEQAEYDMEALQKANELVEEKENEIQDLLDELEQYRMRYGDISMASINVPVIIFENEKRYILESLSTLEKKLHELSNGGDHLNDDNSFLTPKDSAVPNGLFDKSQEIDLATVEHELLEIKEKIEGFQADIELVKHACNSLHANEGLDFIQEITHQLQDLRRIMLDKRCISSN</sequence>
<dbReference type="Proteomes" id="UP001055811">
    <property type="component" value="Linkage Group LG04"/>
</dbReference>
<organism evidence="1 2">
    <name type="scientific">Cichorium intybus</name>
    <name type="common">Chicory</name>
    <dbReference type="NCBI Taxonomy" id="13427"/>
    <lineage>
        <taxon>Eukaryota</taxon>
        <taxon>Viridiplantae</taxon>
        <taxon>Streptophyta</taxon>
        <taxon>Embryophyta</taxon>
        <taxon>Tracheophyta</taxon>
        <taxon>Spermatophyta</taxon>
        <taxon>Magnoliopsida</taxon>
        <taxon>eudicotyledons</taxon>
        <taxon>Gunneridae</taxon>
        <taxon>Pentapetalae</taxon>
        <taxon>asterids</taxon>
        <taxon>campanulids</taxon>
        <taxon>Asterales</taxon>
        <taxon>Asteraceae</taxon>
        <taxon>Cichorioideae</taxon>
        <taxon>Cichorieae</taxon>
        <taxon>Cichoriinae</taxon>
        <taxon>Cichorium</taxon>
    </lineage>
</organism>
<reference evidence="1 2" key="2">
    <citation type="journal article" date="2022" name="Mol. Ecol. Resour.">
        <title>The genomes of chicory, endive, great burdock and yacon provide insights into Asteraceae paleo-polyploidization history and plant inulin production.</title>
        <authorList>
            <person name="Fan W."/>
            <person name="Wang S."/>
            <person name="Wang H."/>
            <person name="Wang A."/>
            <person name="Jiang F."/>
            <person name="Liu H."/>
            <person name="Zhao H."/>
            <person name="Xu D."/>
            <person name="Zhang Y."/>
        </authorList>
    </citation>
    <scope>NUCLEOTIDE SEQUENCE [LARGE SCALE GENOMIC DNA]</scope>
    <source>
        <strain evidence="2">cv. Punajuju</strain>
        <tissue evidence="1">Leaves</tissue>
    </source>
</reference>
<name>A0ACB9DSQ2_CICIN</name>
<dbReference type="EMBL" id="CM042012">
    <property type="protein sequence ID" value="KAI3749480.1"/>
    <property type="molecule type" value="Genomic_DNA"/>
</dbReference>
<protein>
    <submittedName>
        <fullName evidence="1">Uncharacterized protein</fullName>
    </submittedName>
</protein>
<accession>A0ACB9DSQ2</accession>
<evidence type="ECO:0000313" key="2">
    <source>
        <dbReference type="Proteomes" id="UP001055811"/>
    </source>
</evidence>
<comment type="caution">
    <text evidence="1">The sequence shown here is derived from an EMBL/GenBank/DDBJ whole genome shotgun (WGS) entry which is preliminary data.</text>
</comment>
<keyword evidence="2" id="KW-1185">Reference proteome</keyword>